<evidence type="ECO:0000313" key="3">
    <source>
        <dbReference type="Proteomes" id="UP001153954"/>
    </source>
</evidence>
<proteinExistence type="predicted"/>
<organism evidence="2 3">
    <name type="scientific">Euphydryas editha</name>
    <name type="common">Edith's checkerspot</name>
    <dbReference type="NCBI Taxonomy" id="104508"/>
    <lineage>
        <taxon>Eukaryota</taxon>
        <taxon>Metazoa</taxon>
        <taxon>Ecdysozoa</taxon>
        <taxon>Arthropoda</taxon>
        <taxon>Hexapoda</taxon>
        <taxon>Insecta</taxon>
        <taxon>Pterygota</taxon>
        <taxon>Neoptera</taxon>
        <taxon>Endopterygota</taxon>
        <taxon>Lepidoptera</taxon>
        <taxon>Glossata</taxon>
        <taxon>Ditrysia</taxon>
        <taxon>Papilionoidea</taxon>
        <taxon>Nymphalidae</taxon>
        <taxon>Nymphalinae</taxon>
        <taxon>Euphydryas</taxon>
    </lineage>
</organism>
<sequence>MSDKEVIAPNPSDSDSSSDCSSDQEGPPRKRQRRTSSRDLEERFEILSQQLVSHLNNILTAKFATSTGAPPLNVEMPLSNNNSIPHTSVLMHPTPNEQFLNPPKLDAGSIVNLDVSVKELTVPKANRTRVEKIKVMQRFDSPDWNAVPYTDVQKKYAAFPAFTELRVNEELRRLEDPFAPLRWFQMERSFAALSNAFLIQNEAVNSALQNLVDWSASKDIQLNASSIYEKLNQLFGNDSEYKTVSHDILQVICGKRAEVLELRRRDIVKKLKDKYMREDLSRIPPSCEYMFEPGLRIPFNRTPPLVLPTLDVLTKYQTPTSQLINLEKTLVDTAIMLPPAQVGKLHLEAWLISGGMP</sequence>
<feature type="compositionally biased region" description="Low complexity" evidence="1">
    <location>
        <begin position="12"/>
        <end position="23"/>
    </location>
</feature>
<reference evidence="2" key="1">
    <citation type="submission" date="2022-03" db="EMBL/GenBank/DDBJ databases">
        <authorList>
            <person name="Tunstrom K."/>
        </authorList>
    </citation>
    <scope>NUCLEOTIDE SEQUENCE</scope>
</reference>
<dbReference type="AlphaFoldDB" id="A0AAU9VER6"/>
<comment type="caution">
    <text evidence="2">The sequence shown here is derived from an EMBL/GenBank/DDBJ whole genome shotgun (WGS) entry which is preliminary data.</text>
</comment>
<protein>
    <submittedName>
        <fullName evidence="2">Uncharacterized protein</fullName>
    </submittedName>
</protein>
<keyword evidence="3" id="KW-1185">Reference proteome</keyword>
<gene>
    <name evidence="2" type="ORF">EEDITHA_LOCUS22691</name>
</gene>
<evidence type="ECO:0000313" key="2">
    <source>
        <dbReference type="EMBL" id="CAH2108785.1"/>
    </source>
</evidence>
<dbReference type="EMBL" id="CAKOGL010000036">
    <property type="protein sequence ID" value="CAH2108785.1"/>
    <property type="molecule type" value="Genomic_DNA"/>
</dbReference>
<evidence type="ECO:0000256" key="1">
    <source>
        <dbReference type="SAM" id="MobiDB-lite"/>
    </source>
</evidence>
<name>A0AAU9VER6_EUPED</name>
<accession>A0AAU9VER6</accession>
<feature type="region of interest" description="Disordered" evidence="1">
    <location>
        <begin position="1"/>
        <end position="40"/>
    </location>
</feature>
<dbReference type="Proteomes" id="UP001153954">
    <property type="component" value="Unassembled WGS sequence"/>
</dbReference>